<evidence type="ECO:0000313" key="2">
    <source>
        <dbReference type="EMBL" id="KKN97074.1"/>
    </source>
</evidence>
<dbReference type="InterPro" id="IPR035917">
    <property type="entry name" value="YjbQ-like_sf"/>
</dbReference>
<dbReference type="PIRSF" id="PIRSF004681">
    <property type="entry name" value="UCP004681"/>
    <property type="match status" value="1"/>
</dbReference>
<organism evidence="2">
    <name type="scientific">marine sediment metagenome</name>
    <dbReference type="NCBI Taxonomy" id="412755"/>
    <lineage>
        <taxon>unclassified sequences</taxon>
        <taxon>metagenomes</taxon>
        <taxon>ecological metagenomes</taxon>
    </lineage>
</organism>
<dbReference type="SUPFAM" id="SSF111038">
    <property type="entry name" value="YjbQ-like"/>
    <property type="match status" value="1"/>
</dbReference>
<evidence type="ECO:0000256" key="1">
    <source>
        <dbReference type="ARBA" id="ARBA00005534"/>
    </source>
</evidence>
<dbReference type="Pfam" id="PF01894">
    <property type="entry name" value="YjbQ"/>
    <property type="match status" value="1"/>
</dbReference>
<protein>
    <recommendedName>
        <fullName evidence="3">Secondary thiamine-phosphate synthase enzyme</fullName>
    </recommendedName>
</protein>
<dbReference type="EMBL" id="LAZR01000060">
    <property type="protein sequence ID" value="KKN97074.1"/>
    <property type="molecule type" value="Genomic_DNA"/>
</dbReference>
<proteinExistence type="inferred from homology"/>
<comment type="caution">
    <text evidence="2">The sequence shown here is derived from an EMBL/GenBank/DDBJ whole genome shotgun (WGS) entry which is preliminary data.</text>
</comment>
<dbReference type="NCBIfam" id="TIGR00149">
    <property type="entry name" value="TIGR00149_YjbQ"/>
    <property type="match status" value="1"/>
</dbReference>
<dbReference type="PANTHER" id="PTHR30615">
    <property type="entry name" value="UNCHARACTERIZED PROTEIN YJBQ-RELATED"/>
    <property type="match status" value="1"/>
</dbReference>
<dbReference type="AlphaFoldDB" id="A0A0F9UZA0"/>
<gene>
    <name evidence="2" type="ORF">LCGC14_0160310</name>
</gene>
<sequence length="134" mass="14902">MKFLISTKGFNDIIDITGQVSRAVEKSKIKEGICLISCPGSTAGLTTLEYEEGAVADLKRVFEKIAPMSEDYEHCKKWGDCNGYAHIRSALLKPFLTVPIVNGSLLLGTWQQIILIDFDNRAREREITVQVVGK</sequence>
<name>A0A0F9UZA0_9ZZZZ</name>
<evidence type="ECO:0008006" key="3">
    <source>
        <dbReference type="Google" id="ProtNLM"/>
    </source>
</evidence>
<comment type="similarity">
    <text evidence="1">Belongs to the UPF0047 family.</text>
</comment>
<reference evidence="2" key="1">
    <citation type="journal article" date="2015" name="Nature">
        <title>Complex archaea that bridge the gap between prokaryotes and eukaryotes.</title>
        <authorList>
            <person name="Spang A."/>
            <person name="Saw J.H."/>
            <person name="Jorgensen S.L."/>
            <person name="Zaremba-Niedzwiedzka K."/>
            <person name="Martijn J."/>
            <person name="Lind A.E."/>
            <person name="van Eijk R."/>
            <person name="Schleper C."/>
            <person name="Guy L."/>
            <person name="Ettema T.J."/>
        </authorList>
    </citation>
    <scope>NUCLEOTIDE SEQUENCE</scope>
</reference>
<dbReference type="PANTHER" id="PTHR30615:SF8">
    <property type="entry name" value="UPF0047 PROTEIN C4A8.02C"/>
    <property type="match status" value="1"/>
</dbReference>
<dbReference type="InterPro" id="IPR001602">
    <property type="entry name" value="UPF0047_YjbQ-like"/>
</dbReference>
<accession>A0A0F9UZA0</accession>
<dbReference type="Gene3D" id="2.60.120.460">
    <property type="entry name" value="YjbQ-like"/>
    <property type="match status" value="1"/>
</dbReference>